<sequence>MSQYRLPEFNENEQTPAQRWAVLAWAFAAGASDGARPSTEFARLGKFYVAGDIDLAMLSAEMDRLYFGHEYPPLVLVEEPGRVFPFAAEIEAMQKELATLPPKVPYLELDLSIPIRL</sequence>
<accession>A0A9X0HNH0</accession>
<keyword evidence="2" id="KW-1185">Reference proteome</keyword>
<organism evidence="1 2">
    <name type="scientific">Solirubrum puertoriconensis</name>
    <dbReference type="NCBI Taxonomy" id="1751427"/>
    <lineage>
        <taxon>Bacteria</taxon>
        <taxon>Pseudomonadati</taxon>
        <taxon>Bacteroidota</taxon>
        <taxon>Cytophagia</taxon>
        <taxon>Cytophagales</taxon>
    </lineage>
</organism>
<dbReference type="AlphaFoldDB" id="A0A9X0HNH0"/>
<dbReference type="EMBL" id="LNAL01000004">
    <property type="protein sequence ID" value="KUG09212.1"/>
    <property type="molecule type" value="Genomic_DNA"/>
</dbReference>
<evidence type="ECO:0000313" key="1">
    <source>
        <dbReference type="EMBL" id="KUG09212.1"/>
    </source>
</evidence>
<evidence type="ECO:0000313" key="2">
    <source>
        <dbReference type="Proteomes" id="UP000054223"/>
    </source>
</evidence>
<proteinExistence type="predicted"/>
<protein>
    <submittedName>
        <fullName evidence="1">Uncharacterized protein</fullName>
    </submittedName>
</protein>
<dbReference type="Proteomes" id="UP000054223">
    <property type="component" value="Unassembled WGS sequence"/>
</dbReference>
<reference evidence="1 2" key="1">
    <citation type="submission" date="2015-11" db="EMBL/GenBank/DDBJ databases">
        <title>Solirubrum puertoriconensis gen. nov. an environmental bacteria isolated in Puerto Rico.</title>
        <authorList>
            <person name="Cuebas-Irizarry M.F."/>
            <person name="Montalvo-Rodriguez R."/>
        </authorList>
    </citation>
    <scope>NUCLEOTIDE SEQUENCE [LARGE SCALE GENOMIC DNA]</scope>
    <source>
        <strain evidence="1 2">MC1A</strain>
    </source>
</reference>
<dbReference type="OrthoDB" id="885454at2"/>
<name>A0A9X0HNH0_SOLP1</name>
<gene>
    <name evidence="1" type="ORF">ASU33_20840</name>
</gene>
<dbReference type="RefSeq" id="WP_059068391.1">
    <property type="nucleotide sequence ID" value="NZ_LNAL01000004.1"/>
</dbReference>
<comment type="caution">
    <text evidence="1">The sequence shown here is derived from an EMBL/GenBank/DDBJ whole genome shotgun (WGS) entry which is preliminary data.</text>
</comment>